<dbReference type="Pfam" id="PF08241">
    <property type="entry name" value="Methyltransf_11"/>
    <property type="match status" value="1"/>
</dbReference>
<dbReference type="EMBL" id="AZIL01000703">
    <property type="protein sequence ID" value="EWM26119.1"/>
    <property type="molecule type" value="Genomic_DNA"/>
</dbReference>
<reference evidence="6 7" key="1">
    <citation type="journal article" date="2014" name="Mol. Plant">
        <title>Chromosome Scale Genome Assembly and Transcriptome Profiling of Nannochloropsis gaditana in Nitrogen Depletion.</title>
        <authorList>
            <person name="Corteggiani Carpinelli E."/>
            <person name="Telatin A."/>
            <person name="Vitulo N."/>
            <person name="Forcato C."/>
            <person name="D'Angelo M."/>
            <person name="Schiavon R."/>
            <person name="Vezzi A."/>
            <person name="Giacometti G.M."/>
            <person name="Morosinotto T."/>
            <person name="Valle G."/>
        </authorList>
    </citation>
    <scope>NUCLEOTIDE SEQUENCE [LARGE SCALE GENOMIC DNA]</scope>
    <source>
        <strain evidence="6 7">B-31</strain>
    </source>
</reference>
<gene>
    <name evidence="6" type="ORF">Naga_100014g25</name>
</gene>
<evidence type="ECO:0000256" key="2">
    <source>
        <dbReference type="ARBA" id="ARBA00022603"/>
    </source>
</evidence>
<dbReference type="PANTHER" id="PTHR44942:SF4">
    <property type="entry name" value="METHYLTRANSFERASE TYPE 11 DOMAIN-CONTAINING PROTEIN"/>
    <property type="match status" value="1"/>
</dbReference>
<organism evidence="6 7">
    <name type="scientific">Nannochloropsis gaditana</name>
    <dbReference type="NCBI Taxonomy" id="72520"/>
    <lineage>
        <taxon>Eukaryota</taxon>
        <taxon>Sar</taxon>
        <taxon>Stramenopiles</taxon>
        <taxon>Ochrophyta</taxon>
        <taxon>Eustigmatophyceae</taxon>
        <taxon>Eustigmatales</taxon>
        <taxon>Monodopsidaceae</taxon>
        <taxon>Nannochloropsis</taxon>
    </lineage>
</organism>
<evidence type="ECO:0000256" key="3">
    <source>
        <dbReference type="ARBA" id="ARBA00022679"/>
    </source>
</evidence>
<proteinExistence type="inferred from homology"/>
<dbReference type="InterPro" id="IPR051052">
    <property type="entry name" value="Diverse_substrate_MTase"/>
</dbReference>
<accession>W7U0H3</accession>
<evidence type="ECO:0000256" key="4">
    <source>
        <dbReference type="SAM" id="MobiDB-lite"/>
    </source>
</evidence>
<evidence type="ECO:0000313" key="6">
    <source>
        <dbReference type="EMBL" id="EWM26119.1"/>
    </source>
</evidence>
<evidence type="ECO:0000259" key="5">
    <source>
        <dbReference type="Pfam" id="PF08241"/>
    </source>
</evidence>
<comment type="caution">
    <text evidence="6">The sequence shown here is derived from an EMBL/GenBank/DDBJ whole genome shotgun (WGS) entry which is preliminary data.</text>
</comment>
<dbReference type="PANTHER" id="PTHR44942">
    <property type="entry name" value="METHYLTRANSF_11 DOMAIN-CONTAINING PROTEIN"/>
    <property type="match status" value="1"/>
</dbReference>
<dbReference type="AlphaFoldDB" id="W7U0H3"/>
<dbReference type="GO" id="GO:0008757">
    <property type="term" value="F:S-adenosylmethionine-dependent methyltransferase activity"/>
    <property type="evidence" value="ECO:0007669"/>
    <property type="project" value="InterPro"/>
</dbReference>
<feature type="domain" description="Methyltransferase type 11" evidence="5">
    <location>
        <begin position="79"/>
        <end position="169"/>
    </location>
</feature>
<dbReference type="GO" id="GO:0032259">
    <property type="term" value="P:methylation"/>
    <property type="evidence" value="ECO:0007669"/>
    <property type="project" value="UniProtKB-KW"/>
</dbReference>
<dbReference type="SUPFAM" id="SSF53335">
    <property type="entry name" value="S-adenosyl-L-methionine-dependent methyltransferases"/>
    <property type="match status" value="1"/>
</dbReference>
<keyword evidence="7" id="KW-1185">Reference proteome</keyword>
<protein>
    <submittedName>
        <fullName evidence="6">Methyltransferase type 11</fullName>
    </submittedName>
</protein>
<sequence length="425" mass="48069">MLFLKIRRRRLELNLTSSVGFIIPRVCIREIHDVAAAGFRKQAEGYERTRPSYPAAAVNYVAKLIGLSKRDLGKSTNVLDLAAGGGKFTCLISKRRGFHVVAVEPVLAMREVFQQKLPEIPCLPGTADKIPCRNQSFDAVTIAQAFHWMSTLDALRDIHRVLRPGGLLALLWNMESRSVPWVASLRDIYEKYDTNIPQYRHGDWKEVFLLPEAQRLFPGPLTTRFFQQDMLVTKERAWERVLSKSYIASLTEMEQAVVRSQVEGILHENRSAFSIPTRNPVTSEKEFAAHQLIDTEVTYIREAALNSLRRLPNELVRKEKQPSTVCDACPTNSCGRRSSPQQSATLARRTRAEGEAALNSLRRLPEEEPTELGDRYNSASADARQRPEVQLQDEELFVNLHRLVNAVAPPVNVLIETLSMQEGQT</sequence>
<evidence type="ECO:0000313" key="7">
    <source>
        <dbReference type="Proteomes" id="UP000019335"/>
    </source>
</evidence>
<keyword evidence="3 6" id="KW-0808">Transferase</keyword>
<dbReference type="Gene3D" id="3.40.50.150">
    <property type="entry name" value="Vaccinia Virus protein VP39"/>
    <property type="match status" value="1"/>
</dbReference>
<dbReference type="Proteomes" id="UP000019335">
    <property type="component" value="Chromosome 9"/>
</dbReference>
<comment type="similarity">
    <text evidence="1">Belongs to the methyltransferase superfamily.</text>
</comment>
<dbReference type="CDD" id="cd02440">
    <property type="entry name" value="AdoMet_MTases"/>
    <property type="match status" value="1"/>
</dbReference>
<name>W7U0H3_9STRA</name>
<dbReference type="InterPro" id="IPR029063">
    <property type="entry name" value="SAM-dependent_MTases_sf"/>
</dbReference>
<keyword evidence="2 6" id="KW-0489">Methyltransferase</keyword>
<dbReference type="InterPro" id="IPR013216">
    <property type="entry name" value="Methyltransf_11"/>
</dbReference>
<dbReference type="OrthoDB" id="66144at2759"/>
<evidence type="ECO:0000256" key="1">
    <source>
        <dbReference type="ARBA" id="ARBA00008361"/>
    </source>
</evidence>
<feature type="region of interest" description="Disordered" evidence="4">
    <location>
        <begin position="352"/>
        <end position="386"/>
    </location>
</feature>